<dbReference type="NCBIfam" id="TIGR02427">
    <property type="entry name" value="protocat_pcaD"/>
    <property type="match status" value="1"/>
</dbReference>
<dbReference type="SUPFAM" id="SSF53474">
    <property type="entry name" value="alpha/beta-Hydrolases"/>
    <property type="match status" value="1"/>
</dbReference>
<dbReference type="Gene3D" id="3.40.50.1820">
    <property type="entry name" value="alpha/beta hydrolase"/>
    <property type="match status" value="1"/>
</dbReference>
<name>A0A9Q6IJK0_9PSED</name>
<dbReference type="RefSeq" id="WP_102861500.1">
    <property type="nucleotide sequence ID" value="NZ_AP024503.1"/>
</dbReference>
<dbReference type="InterPro" id="IPR050471">
    <property type="entry name" value="AB_hydrolase"/>
</dbReference>
<reference evidence="2 3" key="1">
    <citation type="submission" date="2018-06" db="EMBL/GenBank/DDBJ databases">
        <title>Pseudomonas diversity within urban Lake Michigan freshwaters.</title>
        <authorList>
            <person name="Batrich M."/>
            <person name="Hatzopoulos T."/>
            <person name="Putonti C."/>
        </authorList>
    </citation>
    <scope>NUCLEOTIDE SEQUENCE [LARGE SCALE GENOMIC DNA]</scope>
    <source>
        <strain evidence="2 3">MB-090624</strain>
    </source>
</reference>
<proteinExistence type="predicted"/>
<dbReference type="GO" id="GO:0042952">
    <property type="term" value="P:beta-ketoadipate pathway"/>
    <property type="evidence" value="ECO:0007669"/>
    <property type="project" value="InterPro"/>
</dbReference>
<evidence type="ECO:0000313" key="3">
    <source>
        <dbReference type="Proteomes" id="UP000248188"/>
    </source>
</evidence>
<comment type="caution">
    <text evidence="2">The sequence shown here is derived from an EMBL/GenBank/DDBJ whole genome shotgun (WGS) entry which is preliminary data.</text>
</comment>
<protein>
    <submittedName>
        <fullName evidence="2">3-oxoadipate enol-lactonase</fullName>
    </submittedName>
</protein>
<organism evidence="2 3">
    <name type="scientific">Pseudomonas protegens</name>
    <dbReference type="NCBI Taxonomy" id="380021"/>
    <lineage>
        <taxon>Bacteria</taxon>
        <taxon>Pseudomonadati</taxon>
        <taxon>Pseudomonadota</taxon>
        <taxon>Gammaproteobacteria</taxon>
        <taxon>Pseudomonadales</taxon>
        <taxon>Pseudomonadaceae</taxon>
        <taxon>Pseudomonas</taxon>
    </lineage>
</organism>
<evidence type="ECO:0000259" key="1">
    <source>
        <dbReference type="Pfam" id="PF00561"/>
    </source>
</evidence>
<dbReference type="InterPro" id="IPR029058">
    <property type="entry name" value="AB_hydrolase_fold"/>
</dbReference>
<gene>
    <name evidence="2" type="primary">pcaD</name>
    <name evidence="2" type="ORF">DMX08_07810</name>
</gene>
<dbReference type="PRINTS" id="PR00111">
    <property type="entry name" value="ABHYDROLASE"/>
</dbReference>
<dbReference type="PANTHER" id="PTHR43433:SF5">
    <property type="entry name" value="AB HYDROLASE-1 DOMAIN-CONTAINING PROTEIN"/>
    <property type="match status" value="1"/>
</dbReference>
<feature type="domain" description="AB hydrolase-1" evidence="1">
    <location>
        <begin position="22"/>
        <end position="245"/>
    </location>
</feature>
<sequence>MGFVKLAEGDLHYQLEGPEGAPVLVLSNSLGTDLHMWDKQIAAFTRHFRVLRMDTRGHGRSLVTEGPYSIQQLGQDVLALLDALDIRRAHFCGLSMGGLIGQWLGINAGERLHKLVVCNTAAKIGDPSIWNPRIETVLRDGQAAMVALRDASIARWFTEDFAAARPDQAKLITDMLAATSPQGYAANCAAVRDADFREQLAAIKVPTLVIAGSEDAVTPPSGSHFIQQHVAGAEYAEFYAAHLSNVQAGDAFSDRVVEFLLA</sequence>
<dbReference type="PANTHER" id="PTHR43433">
    <property type="entry name" value="HYDROLASE, ALPHA/BETA FOLD FAMILY PROTEIN"/>
    <property type="match status" value="1"/>
</dbReference>
<dbReference type="GO" id="GO:0047570">
    <property type="term" value="F:3-oxoadipate enol-lactonase activity"/>
    <property type="evidence" value="ECO:0007669"/>
    <property type="project" value="InterPro"/>
</dbReference>
<dbReference type="InterPro" id="IPR000073">
    <property type="entry name" value="AB_hydrolase_1"/>
</dbReference>
<dbReference type="EMBL" id="QJRN01000004">
    <property type="protein sequence ID" value="PYC39918.1"/>
    <property type="molecule type" value="Genomic_DNA"/>
</dbReference>
<evidence type="ECO:0000313" key="2">
    <source>
        <dbReference type="EMBL" id="PYC39918.1"/>
    </source>
</evidence>
<dbReference type="InterPro" id="IPR026968">
    <property type="entry name" value="PcaD/CatD"/>
</dbReference>
<dbReference type="OrthoDB" id="9793083at2"/>
<dbReference type="Pfam" id="PF00561">
    <property type="entry name" value="Abhydrolase_1"/>
    <property type="match status" value="1"/>
</dbReference>
<dbReference type="Proteomes" id="UP000248188">
    <property type="component" value="Unassembled WGS sequence"/>
</dbReference>
<dbReference type="AlphaFoldDB" id="A0A9Q6IJK0"/>
<accession>A0A9Q6IJK0</accession>